<reference evidence="1" key="1">
    <citation type="submission" date="2022-09" db="EMBL/GenBank/DDBJ databases">
        <title>Tahibacter sp. nov., isolated from a fresh water.</title>
        <authorList>
            <person name="Baek J.H."/>
            <person name="Lee J.K."/>
            <person name="Kim J.M."/>
            <person name="Jeon C.O."/>
        </authorList>
    </citation>
    <scope>NUCLEOTIDE SEQUENCE</scope>
    <source>
        <strain evidence="1">W38</strain>
    </source>
</reference>
<evidence type="ECO:0000313" key="1">
    <source>
        <dbReference type="EMBL" id="UXI67907.1"/>
    </source>
</evidence>
<accession>A0ABY6BDL9</accession>
<dbReference type="Proteomes" id="UP001064632">
    <property type="component" value="Chromosome"/>
</dbReference>
<dbReference type="PANTHER" id="PTHR30348">
    <property type="entry name" value="UNCHARACTERIZED PROTEIN YECE"/>
    <property type="match status" value="1"/>
</dbReference>
<proteinExistence type="predicted"/>
<dbReference type="Pfam" id="PF01904">
    <property type="entry name" value="DUF72"/>
    <property type="match status" value="1"/>
</dbReference>
<dbReference type="SUPFAM" id="SSF117396">
    <property type="entry name" value="TM1631-like"/>
    <property type="match status" value="1"/>
</dbReference>
<dbReference type="Gene3D" id="3.20.20.410">
    <property type="entry name" value="Protein of unknown function UPF0759"/>
    <property type="match status" value="1"/>
</dbReference>
<dbReference type="InterPro" id="IPR002763">
    <property type="entry name" value="DUF72"/>
</dbReference>
<dbReference type="RefSeq" id="WP_261694876.1">
    <property type="nucleotide sequence ID" value="NZ_CP104694.1"/>
</dbReference>
<evidence type="ECO:0000313" key="2">
    <source>
        <dbReference type="Proteomes" id="UP001064632"/>
    </source>
</evidence>
<dbReference type="EMBL" id="CP104694">
    <property type="protein sequence ID" value="UXI67907.1"/>
    <property type="molecule type" value="Genomic_DNA"/>
</dbReference>
<gene>
    <name evidence="1" type="ORF">N4264_24790</name>
</gene>
<protein>
    <submittedName>
        <fullName evidence="1">DUF72 domain-containing protein</fullName>
    </submittedName>
</protein>
<sequence>MGTILVGTASWTDKTLIACGKFYPRGCSSAEGRLRYYADHFPIVEVDSSYYALPSVANAGLWIARTPDDFRFNIKAFRLFTGHQTPAAALPRDIQSALASHFAASAVLYYRDTPREIRDELWRRYEQAIAVLHNGKRLGAVLFQFAPWVKASRSACDHILECRERLARYMLAVEFRHRSWFDAGRREATLAFEREHRLVNVTVDEPQGPSNSIPAVWDTTHPQLAILRLHGRNLATWNLREATVASDRFNYDYSEQELEAFLPSLNDLAAQVFQVHVIFNNNYEDQGQRNAGTLMRLVGGVHRKIRVDDDARDAPS</sequence>
<organism evidence="1 2">
    <name type="scientific">Tahibacter amnicola</name>
    <dbReference type="NCBI Taxonomy" id="2976241"/>
    <lineage>
        <taxon>Bacteria</taxon>
        <taxon>Pseudomonadati</taxon>
        <taxon>Pseudomonadota</taxon>
        <taxon>Gammaproteobacteria</taxon>
        <taxon>Lysobacterales</taxon>
        <taxon>Rhodanobacteraceae</taxon>
        <taxon>Tahibacter</taxon>
    </lineage>
</organism>
<keyword evidence="2" id="KW-1185">Reference proteome</keyword>
<name>A0ABY6BDL9_9GAMM</name>
<dbReference type="InterPro" id="IPR036520">
    <property type="entry name" value="UPF0759_sf"/>
</dbReference>
<dbReference type="PANTHER" id="PTHR30348:SF13">
    <property type="entry name" value="UPF0759 PROTEIN YUNF"/>
    <property type="match status" value="1"/>
</dbReference>